<dbReference type="Gene3D" id="3.30.70.1290">
    <property type="entry name" value="Transposase IS200-like"/>
    <property type="match status" value="1"/>
</dbReference>
<dbReference type="PANTHER" id="PTHR33360">
    <property type="entry name" value="TRANSPOSASE FOR INSERTION SEQUENCE ELEMENT IS200"/>
    <property type="match status" value="1"/>
</dbReference>
<keyword evidence="3" id="KW-1185">Reference proteome</keyword>
<reference evidence="3" key="1">
    <citation type="journal article" date="2019" name="Int. J. Syst. Evol. Microbiol.">
        <title>The Global Catalogue of Microorganisms (GCM) 10K type strain sequencing project: providing services to taxonomists for standard genome sequencing and annotation.</title>
        <authorList>
            <consortium name="The Broad Institute Genomics Platform"/>
            <consortium name="The Broad Institute Genome Sequencing Center for Infectious Disease"/>
            <person name="Wu L."/>
            <person name="Ma J."/>
        </authorList>
    </citation>
    <scope>NUCLEOTIDE SEQUENCE [LARGE SCALE GENOMIC DNA]</scope>
    <source>
        <strain evidence="3">WYCCWR 12678</strain>
    </source>
</reference>
<evidence type="ECO:0000313" key="2">
    <source>
        <dbReference type="EMBL" id="MFC4766314.1"/>
    </source>
</evidence>
<comment type="caution">
    <text evidence="2">The sequence shown here is derived from an EMBL/GenBank/DDBJ whole genome shotgun (WGS) entry which is preliminary data.</text>
</comment>
<dbReference type="NCBIfam" id="NF033573">
    <property type="entry name" value="transpos_IS200"/>
    <property type="match status" value="1"/>
</dbReference>
<dbReference type="SUPFAM" id="SSF143422">
    <property type="entry name" value="Transposase IS200-like"/>
    <property type="match status" value="1"/>
</dbReference>
<dbReference type="EMBL" id="JBHSHC010000014">
    <property type="protein sequence ID" value="MFC4766314.1"/>
    <property type="molecule type" value="Genomic_DNA"/>
</dbReference>
<dbReference type="PANTHER" id="PTHR33360:SF2">
    <property type="entry name" value="TRANSPOSASE FOR INSERTION SEQUENCE ELEMENT IS200"/>
    <property type="match status" value="1"/>
</dbReference>
<gene>
    <name evidence="2" type="primary">tnpA</name>
    <name evidence="2" type="ORF">ACFO8Q_02720</name>
</gene>
<evidence type="ECO:0000259" key="1">
    <source>
        <dbReference type="SMART" id="SM01321"/>
    </source>
</evidence>
<dbReference type="RefSeq" id="WP_380024137.1">
    <property type="nucleotide sequence ID" value="NZ_JBHSHC010000014.1"/>
</dbReference>
<organism evidence="2 3">
    <name type="scientific">Effusibacillus consociatus</name>
    <dbReference type="NCBI Taxonomy" id="1117041"/>
    <lineage>
        <taxon>Bacteria</taxon>
        <taxon>Bacillati</taxon>
        <taxon>Bacillota</taxon>
        <taxon>Bacilli</taxon>
        <taxon>Bacillales</taxon>
        <taxon>Alicyclobacillaceae</taxon>
        <taxon>Effusibacillus</taxon>
    </lineage>
</organism>
<evidence type="ECO:0000313" key="3">
    <source>
        <dbReference type="Proteomes" id="UP001596002"/>
    </source>
</evidence>
<dbReference type="Proteomes" id="UP001596002">
    <property type="component" value="Unassembled WGS sequence"/>
</dbReference>
<sequence length="142" mass="16487">MVDYQTGGHSVYDIKYHFVWVTKYRYHELVGEVAARAREIIRQCCFSRGITIVKGSVGKDHIHLLVSCPPTMAPSKVIQYLKGRSSRMLQDEFSHLKKRYWGQHLWARGYFCATVGAVNEETIRRYIEGQQVEGDDVFDIEE</sequence>
<proteinExistence type="predicted"/>
<accession>A0ABV9PXR4</accession>
<name>A0ABV9PXR4_9BACL</name>
<feature type="domain" description="Transposase IS200-like" evidence="1">
    <location>
        <begin position="11"/>
        <end position="130"/>
    </location>
</feature>
<dbReference type="SMART" id="SM01321">
    <property type="entry name" value="Y1_Tnp"/>
    <property type="match status" value="1"/>
</dbReference>
<dbReference type="InterPro" id="IPR002686">
    <property type="entry name" value="Transposase_17"/>
</dbReference>
<dbReference type="Pfam" id="PF01797">
    <property type="entry name" value="Y1_Tnp"/>
    <property type="match status" value="1"/>
</dbReference>
<protein>
    <submittedName>
        <fullName evidence="2">IS200/IS605 family transposase</fullName>
    </submittedName>
</protein>
<dbReference type="InterPro" id="IPR036515">
    <property type="entry name" value="Transposase_17_sf"/>
</dbReference>